<evidence type="ECO:0000313" key="15">
    <source>
        <dbReference type="Proteomes" id="UP000064967"/>
    </source>
</evidence>
<dbReference type="InterPro" id="IPR045886">
    <property type="entry name" value="ThiF/MoeB/HesA"/>
</dbReference>
<dbReference type="SMART" id="SM00450">
    <property type="entry name" value="RHOD"/>
    <property type="match status" value="1"/>
</dbReference>
<keyword evidence="2 14" id="KW-0808">Transferase</keyword>
<evidence type="ECO:0000259" key="13">
    <source>
        <dbReference type="PROSITE" id="PS50206"/>
    </source>
</evidence>
<evidence type="ECO:0000256" key="2">
    <source>
        <dbReference type="ARBA" id="ARBA00022679"/>
    </source>
</evidence>
<keyword evidence="3" id="KW-0547">Nucleotide-binding</keyword>
<dbReference type="GO" id="GO:0061605">
    <property type="term" value="F:molybdopterin-synthase adenylyltransferase activity"/>
    <property type="evidence" value="ECO:0007669"/>
    <property type="project" value="UniProtKB-EC"/>
</dbReference>
<dbReference type="SUPFAM" id="SSF52821">
    <property type="entry name" value="Rhodanese/Cell cycle control phosphatase"/>
    <property type="match status" value="1"/>
</dbReference>
<dbReference type="Gene3D" id="3.40.50.720">
    <property type="entry name" value="NAD(P)-binding Rossmann-like Domain"/>
    <property type="match status" value="1"/>
</dbReference>
<sequence length="397" mass="43044">MPPTTYTDLIASVRRETREVSLDELKRRLLAKEPYLLLDVREKEEYRAGFIPGAISIPRGFLEIQVEGRIPDKNTKIVAYCAGGTRSALAAKTLAELGYTNVETANPGFVRWKDLGYPMDTPPQLTESQRDRYSRHLLLPEVGEAGQAKLLKSKVLLIGAGGLGSPAGLYLAAAGVGTLGLVDADTVDASNLQRQILHATSRIGMSKVESAEKVISDLNPDVKVVGYKERVNSSNVDRIFGEYDVIIDGTDNFPTRYLVNDASVFLGKPVVHGSIFRFDGQLTTFVPTSAAKKLGIEPGPCYRCLYPEPPPPHLAPSCQEAGVLGILPGVVGLLQATEAIKLLLGQGQPLVGRLLTYDSLGMKFRELKLRRDPNCPACGPTPTITSYIDYEGFCAIG</sequence>
<proteinExistence type="inferred from homology"/>
<dbReference type="EC" id="2.7.7.80" evidence="8"/>
<evidence type="ECO:0000313" key="14">
    <source>
        <dbReference type="EMBL" id="AKV03910.1"/>
    </source>
</evidence>
<dbReference type="InterPro" id="IPR001763">
    <property type="entry name" value="Rhodanese-like_dom"/>
</dbReference>
<dbReference type="InterPro" id="IPR035985">
    <property type="entry name" value="Ubiquitin-activating_enz"/>
</dbReference>
<evidence type="ECO:0000256" key="11">
    <source>
        <dbReference type="ARBA" id="ARBA00075328"/>
    </source>
</evidence>
<keyword evidence="15" id="KW-1185">Reference proteome</keyword>
<dbReference type="PROSITE" id="PS50206">
    <property type="entry name" value="RHODANESE_3"/>
    <property type="match status" value="1"/>
</dbReference>
<evidence type="ECO:0000256" key="1">
    <source>
        <dbReference type="ARBA" id="ARBA00009919"/>
    </source>
</evidence>
<comment type="subunit">
    <text evidence="7">Homodimer. Forms a stable heterotetrameric complex of 2 MoeB and 2 MoaD during adenylation of MoaD.</text>
</comment>
<accession>A0A0K1QEQ0</accession>
<dbReference type="GO" id="GO:0005829">
    <property type="term" value="C:cytosol"/>
    <property type="evidence" value="ECO:0007669"/>
    <property type="project" value="TreeGrafter"/>
</dbReference>
<reference evidence="14 15" key="1">
    <citation type="submission" date="2015-08" db="EMBL/GenBank/DDBJ databases">
        <authorList>
            <person name="Babu N.S."/>
            <person name="Beckwith C.J."/>
            <person name="Beseler K.G."/>
            <person name="Brison A."/>
            <person name="Carone J.V."/>
            <person name="Caskin T.P."/>
            <person name="Diamond M."/>
            <person name="Durham M.E."/>
            <person name="Foxe J.M."/>
            <person name="Go M."/>
            <person name="Henderson B.A."/>
            <person name="Jones I.B."/>
            <person name="McGettigan J.A."/>
            <person name="Micheletti S.J."/>
            <person name="Nasrallah M.E."/>
            <person name="Ortiz D."/>
            <person name="Piller C.R."/>
            <person name="Privatt S.R."/>
            <person name="Schneider S.L."/>
            <person name="Sharp S."/>
            <person name="Smith T.C."/>
            <person name="Stanton J.D."/>
            <person name="Ullery H.E."/>
            <person name="Wilson R.J."/>
            <person name="Serrano M.G."/>
            <person name="Buck G."/>
            <person name="Lee V."/>
            <person name="Wang Y."/>
            <person name="Carvalho R."/>
            <person name="Voegtly L."/>
            <person name="Shi R."/>
            <person name="Duckworth R."/>
            <person name="Johnson A."/>
            <person name="Loviza R."/>
            <person name="Walstead R."/>
            <person name="Shah Z."/>
            <person name="Kiflezghi M."/>
            <person name="Wade K."/>
            <person name="Ball S.L."/>
            <person name="Bradley K.W."/>
            <person name="Asai D.J."/>
            <person name="Bowman C.A."/>
            <person name="Russell D.A."/>
            <person name="Pope W.H."/>
            <person name="Jacobs-Sera D."/>
            <person name="Hendrix R.W."/>
            <person name="Hatfull G.F."/>
        </authorList>
    </citation>
    <scope>NUCLEOTIDE SEQUENCE [LARGE SCALE GENOMIC DNA]</scope>
    <source>
        <strain evidence="14 15">DSM 27648</strain>
    </source>
</reference>
<comment type="similarity">
    <text evidence="1">Belongs to the HesA/MoeB/ThiF family.</text>
</comment>
<evidence type="ECO:0000256" key="7">
    <source>
        <dbReference type="ARBA" id="ARBA00063809"/>
    </source>
</evidence>
<dbReference type="FunFam" id="3.40.50.720:FF:000033">
    <property type="entry name" value="Adenylyltransferase and sulfurtransferase MOCS3"/>
    <property type="match status" value="1"/>
</dbReference>
<evidence type="ECO:0000256" key="8">
    <source>
        <dbReference type="ARBA" id="ARBA00066884"/>
    </source>
</evidence>
<dbReference type="GO" id="GO:0005524">
    <property type="term" value="F:ATP binding"/>
    <property type="evidence" value="ECO:0007669"/>
    <property type="project" value="UniProtKB-KW"/>
</dbReference>
<dbReference type="STRING" id="1391654.AKJ09_10573"/>
<keyword evidence="14" id="KW-0548">Nucleotidyltransferase</keyword>
<dbReference type="AlphaFoldDB" id="A0A0K1QEQ0"/>
<dbReference type="RefSeq" id="WP_146654600.1">
    <property type="nucleotide sequence ID" value="NZ_CP012333.1"/>
</dbReference>
<keyword evidence="4" id="KW-0067">ATP-binding</keyword>
<dbReference type="KEGG" id="llu:AKJ09_10573"/>
<dbReference type="GO" id="GO:0008641">
    <property type="term" value="F:ubiquitin-like modifier activating enzyme activity"/>
    <property type="evidence" value="ECO:0007669"/>
    <property type="project" value="InterPro"/>
</dbReference>
<organism evidence="14 15">
    <name type="scientific">Labilithrix luteola</name>
    <dbReference type="NCBI Taxonomy" id="1391654"/>
    <lineage>
        <taxon>Bacteria</taxon>
        <taxon>Pseudomonadati</taxon>
        <taxon>Myxococcota</taxon>
        <taxon>Polyangia</taxon>
        <taxon>Polyangiales</taxon>
        <taxon>Labilitrichaceae</taxon>
        <taxon>Labilithrix</taxon>
    </lineage>
</organism>
<evidence type="ECO:0000256" key="10">
    <source>
        <dbReference type="ARBA" id="ARBA00075110"/>
    </source>
</evidence>
<dbReference type="Pfam" id="PF00899">
    <property type="entry name" value="ThiF"/>
    <property type="match status" value="1"/>
</dbReference>
<dbReference type="PANTHER" id="PTHR10953:SF102">
    <property type="entry name" value="ADENYLYLTRANSFERASE AND SULFURTRANSFERASE MOCS3"/>
    <property type="match status" value="1"/>
</dbReference>
<evidence type="ECO:0000256" key="9">
    <source>
        <dbReference type="ARBA" id="ARBA00073635"/>
    </source>
</evidence>
<dbReference type="InterPro" id="IPR036873">
    <property type="entry name" value="Rhodanese-like_dom_sf"/>
</dbReference>
<evidence type="ECO:0000256" key="12">
    <source>
        <dbReference type="ARBA" id="ARBA00078531"/>
    </source>
</evidence>
<dbReference type="Pfam" id="PF00581">
    <property type="entry name" value="Rhodanese"/>
    <property type="match status" value="1"/>
</dbReference>
<dbReference type="SUPFAM" id="SSF69572">
    <property type="entry name" value="Activating enzymes of the ubiquitin-like proteins"/>
    <property type="match status" value="1"/>
</dbReference>
<protein>
    <recommendedName>
        <fullName evidence="9">Molybdopterin-synthase adenylyltransferase</fullName>
        <ecNumber evidence="8">2.7.7.80</ecNumber>
    </recommendedName>
    <alternativeName>
        <fullName evidence="12">MoaD protein adenylase</fullName>
    </alternativeName>
    <alternativeName>
        <fullName evidence="10">Molybdopterin-converting factor subunit 1 adenylase</fullName>
    </alternativeName>
    <alternativeName>
        <fullName evidence="11">Sulfur carrier protein MoaD adenylyltransferase</fullName>
    </alternativeName>
</protein>
<dbReference type="GO" id="GO:0008146">
    <property type="term" value="F:sulfotransferase activity"/>
    <property type="evidence" value="ECO:0007669"/>
    <property type="project" value="TreeGrafter"/>
</dbReference>
<dbReference type="GO" id="GO:0004792">
    <property type="term" value="F:thiosulfate-cyanide sulfurtransferase activity"/>
    <property type="evidence" value="ECO:0007669"/>
    <property type="project" value="TreeGrafter"/>
</dbReference>
<dbReference type="OrthoDB" id="9804286at2"/>
<dbReference type="NCBIfam" id="NF006444">
    <property type="entry name" value="PRK08762.1"/>
    <property type="match status" value="1"/>
</dbReference>
<comment type="function">
    <text evidence="6">Catalyzes the adenylation by ATP of the carboxyl group of the C-terminal glycine of sulfur carrier protein MoaD.</text>
</comment>
<comment type="catalytic activity">
    <reaction evidence="5">
        <text>[molybdopterin-synthase sulfur-carrier protein]-C-terminal Gly-Gly + ATP + H(+) = [molybdopterin-synthase sulfur-carrier protein]-C-terminal Gly-Gly-AMP + diphosphate</text>
        <dbReference type="Rhea" id="RHEA:43616"/>
        <dbReference type="Rhea" id="RHEA-COMP:12159"/>
        <dbReference type="Rhea" id="RHEA-COMP:12202"/>
        <dbReference type="ChEBI" id="CHEBI:15378"/>
        <dbReference type="ChEBI" id="CHEBI:30616"/>
        <dbReference type="ChEBI" id="CHEBI:33019"/>
        <dbReference type="ChEBI" id="CHEBI:90618"/>
        <dbReference type="ChEBI" id="CHEBI:90778"/>
        <dbReference type="EC" id="2.7.7.80"/>
    </reaction>
</comment>
<dbReference type="Gene3D" id="3.40.250.10">
    <property type="entry name" value="Rhodanese-like domain"/>
    <property type="match status" value="1"/>
</dbReference>
<gene>
    <name evidence="14" type="ORF">AKJ09_10573</name>
</gene>
<dbReference type="CDD" id="cd00757">
    <property type="entry name" value="ThiF_MoeB_HesA_family"/>
    <property type="match status" value="1"/>
</dbReference>
<evidence type="ECO:0000256" key="3">
    <source>
        <dbReference type="ARBA" id="ARBA00022741"/>
    </source>
</evidence>
<dbReference type="EMBL" id="CP012333">
    <property type="protein sequence ID" value="AKV03910.1"/>
    <property type="molecule type" value="Genomic_DNA"/>
</dbReference>
<evidence type="ECO:0000256" key="5">
    <source>
        <dbReference type="ARBA" id="ARBA00052218"/>
    </source>
</evidence>
<dbReference type="PATRIC" id="fig|1391654.3.peg.10714"/>
<dbReference type="InterPro" id="IPR000594">
    <property type="entry name" value="ThiF_NAD_FAD-bd"/>
</dbReference>
<evidence type="ECO:0000256" key="6">
    <source>
        <dbReference type="ARBA" id="ARBA00055169"/>
    </source>
</evidence>
<dbReference type="Proteomes" id="UP000064967">
    <property type="component" value="Chromosome"/>
</dbReference>
<evidence type="ECO:0000256" key="4">
    <source>
        <dbReference type="ARBA" id="ARBA00022840"/>
    </source>
</evidence>
<name>A0A0K1QEQ0_9BACT</name>
<dbReference type="PANTHER" id="PTHR10953">
    <property type="entry name" value="UBIQUITIN-ACTIVATING ENZYME E1"/>
    <property type="match status" value="1"/>
</dbReference>
<dbReference type="CDD" id="cd00158">
    <property type="entry name" value="RHOD"/>
    <property type="match status" value="1"/>
</dbReference>
<feature type="domain" description="Rhodanese" evidence="13">
    <location>
        <begin position="31"/>
        <end position="121"/>
    </location>
</feature>
<dbReference type="NCBIfam" id="NF004281">
    <property type="entry name" value="PRK05690.1"/>
    <property type="match status" value="1"/>
</dbReference>